<evidence type="ECO:0000313" key="2">
    <source>
        <dbReference type="Proteomes" id="UP001174934"/>
    </source>
</evidence>
<gene>
    <name evidence="1" type="ORF">B0T17DRAFT_507047</name>
</gene>
<dbReference type="Proteomes" id="UP001174934">
    <property type="component" value="Unassembled WGS sequence"/>
</dbReference>
<protein>
    <submittedName>
        <fullName evidence="1">Uncharacterized protein</fullName>
    </submittedName>
</protein>
<accession>A0AA39XC77</accession>
<evidence type="ECO:0000313" key="1">
    <source>
        <dbReference type="EMBL" id="KAK0630585.1"/>
    </source>
</evidence>
<sequence>MGPSAFFRALGVRCNHGRPPRKLSLKGAPSSWPGVTGAYIDKLLNYCGRTLEMVEKWRAGVPLWKSHLALDCKNPSGKVAWSIVSMLASPRGHSSSSTGQGCGKVLGGHLSALWLCVTPPSCSNNEAGKLIDNAAREAIIAAHHPHDAGQAGRT</sequence>
<dbReference type="EMBL" id="JAULSR010000002">
    <property type="protein sequence ID" value="KAK0630585.1"/>
    <property type="molecule type" value="Genomic_DNA"/>
</dbReference>
<keyword evidence="2" id="KW-1185">Reference proteome</keyword>
<name>A0AA39XC77_9PEZI</name>
<comment type="caution">
    <text evidence="1">The sequence shown here is derived from an EMBL/GenBank/DDBJ whole genome shotgun (WGS) entry which is preliminary data.</text>
</comment>
<dbReference type="AlphaFoldDB" id="A0AA39XC77"/>
<proteinExistence type="predicted"/>
<reference evidence="1" key="1">
    <citation type="submission" date="2023-06" db="EMBL/GenBank/DDBJ databases">
        <title>Genome-scale phylogeny and comparative genomics of the fungal order Sordariales.</title>
        <authorList>
            <consortium name="Lawrence Berkeley National Laboratory"/>
            <person name="Hensen N."/>
            <person name="Bonometti L."/>
            <person name="Westerberg I."/>
            <person name="Brannstrom I.O."/>
            <person name="Guillou S."/>
            <person name="Cros-Aarteil S."/>
            <person name="Calhoun S."/>
            <person name="Haridas S."/>
            <person name="Kuo A."/>
            <person name="Mondo S."/>
            <person name="Pangilinan J."/>
            <person name="Riley R."/>
            <person name="LaButti K."/>
            <person name="Andreopoulos B."/>
            <person name="Lipzen A."/>
            <person name="Chen C."/>
            <person name="Yanf M."/>
            <person name="Daum C."/>
            <person name="Ng V."/>
            <person name="Clum A."/>
            <person name="Steindorff A."/>
            <person name="Ohm R."/>
            <person name="Martin F."/>
            <person name="Silar P."/>
            <person name="Natvig D."/>
            <person name="Lalanne C."/>
            <person name="Gautier V."/>
            <person name="Ament-velasquez S.L."/>
            <person name="Kruys A."/>
            <person name="Hutchinson M.I."/>
            <person name="Powell A.J."/>
            <person name="Barry K."/>
            <person name="Miller A.N."/>
            <person name="Grigoriev I.V."/>
            <person name="Debuchy R."/>
            <person name="Gladieux P."/>
            <person name="Thoren M.H."/>
            <person name="Johannesson H."/>
        </authorList>
    </citation>
    <scope>NUCLEOTIDE SEQUENCE</scope>
    <source>
        <strain evidence="1">SMH3391-2</strain>
    </source>
</reference>
<organism evidence="1 2">
    <name type="scientific">Bombardia bombarda</name>
    <dbReference type="NCBI Taxonomy" id="252184"/>
    <lineage>
        <taxon>Eukaryota</taxon>
        <taxon>Fungi</taxon>
        <taxon>Dikarya</taxon>
        <taxon>Ascomycota</taxon>
        <taxon>Pezizomycotina</taxon>
        <taxon>Sordariomycetes</taxon>
        <taxon>Sordariomycetidae</taxon>
        <taxon>Sordariales</taxon>
        <taxon>Lasiosphaeriaceae</taxon>
        <taxon>Bombardia</taxon>
    </lineage>
</organism>